<dbReference type="CDD" id="cd01434">
    <property type="entry name" value="EFG_mtEFG1_IV"/>
    <property type="match status" value="1"/>
</dbReference>
<dbReference type="CDD" id="cd03713">
    <property type="entry name" value="EFG_mtEFG_C"/>
    <property type="match status" value="1"/>
</dbReference>
<dbReference type="NCBIfam" id="NF009379">
    <property type="entry name" value="PRK12740.1-3"/>
    <property type="match status" value="1"/>
</dbReference>
<dbReference type="SUPFAM" id="SSF50447">
    <property type="entry name" value="Translation proteins"/>
    <property type="match status" value="1"/>
</dbReference>
<dbReference type="NCBIfam" id="TIGR00231">
    <property type="entry name" value="small_GTP"/>
    <property type="match status" value="1"/>
</dbReference>
<dbReference type="Gene3D" id="3.30.230.10">
    <property type="match status" value="1"/>
</dbReference>
<dbReference type="CDD" id="cd16262">
    <property type="entry name" value="EFG_III"/>
    <property type="match status" value="1"/>
</dbReference>
<dbReference type="InterPro" id="IPR004540">
    <property type="entry name" value="Transl_elong_EFG/EF2"/>
</dbReference>
<keyword evidence="4" id="KW-0342">GTP-binding</keyword>
<dbReference type="STRING" id="36844.SAMN04488501_12149"/>
<feature type="domain" description="Tr-type G" evidence="7">
    <location>
        <begin position="7"/>
        <end position="280"/>
    </location>
</feature>
<evidence type="ECO:0000256" key="5">
    <source>
        <dbReference type="NCBIfam" id="TIGR00484"/>
    </source>
</evidence>
<keyword evidence="8" id="KW-0251">Elongation factor</keyword>
<dbReference type="PATRIC" id="fig|1121318.3.peg.2073"/>
<dbReference type="NCBIfam" id="NF009891">
    <property type="entry name" value="PRK13351.1-1"/>
    <property type="match status" value="1"/>
</dbReference>
<dbReference type="Gene3D" id="3.30.70.870">
    <property type="entry name" value="Elongation Factor G (Translational Gtpase), domain 3"/>
    <property type="match status" value="1"/>
</dbReference>
<evidence type="ECO:0000313" key="9">
    <source>
        <dbReference type="Proteomes" id="UP000037043"/>
    </source>
</evidence>
<keyword evidence="8" id="KW-0648">Protein biosynthesis</keyword>
<evidence type="ECO:0000256" key="6">
    <source>
        <dbReference type="SAM" id="MobiDB-lite"/>
    </source>
</evidence>
<dbReference type="PRINTS" id="PR00315">
    <property type="entry name" value="ELONGATNFCT"/>
</dbReference>
<dbReference type="NCBIfam" id="NF009381">
    <property type="entry name" value="PRK12740.1-5"/>
    <property type="match status" value="1"/>
</dbReference>
<dbReference type="NCBIfam" id="TIGR00484">
    <property type="entry name" value="EF-G"/>
    <property type="match status" value="1"/>
</dbReference>
<dbReference type="Gene3D" id="3.30.70.240">
    <property type="match status" value="1"/>
</dbReference>
<dbReference type="InterPro" id="IPR035649">
    <property type="entry name" value="EFG_V"/>
</dbReference>
<dbReference type="InterPro" id="IPR009000">
    <property type="entry name" value="Transl_B-barrel_sf"/>
</dbReference>
<dbReference type="PANTHER" id="PTHR43261:SF6">
    <property type="entry name" value="ELONGATION FACTOR G-LIKE PROTEIN"/>
    <property type="match status" value="1"/>
</dbReference>
<keyword evidence="9" id="KW-1185">Reference proteome</keyword>
<dbReference type="Proteomes" id="UP000037043">
    <property type="component" value="Unassembled WGS sequence"/>
</dbReference>
<dbReference type="SMART" id="SM00838">
    <property type="entry name" value="EFG_C"/>
    <property type="match status" value="1"/>
</dbReference>
<evidence type="ECO:0000256" key="3">
    <source>
        <dbReference type="ARBA" id="ARBA00022741"/>
    </source>
</evidence>
<dbReference type="CDD" id="cd04170">
    <property type="entry name" value="EF-G_bact"/>
    <property type="match status" value="1"/>
</dbReference>
<dbReference type="SUPFAM" id="SSF54211">
    <property type="entry name" value="Ribosomal protein S5 domain 2-like"/>
    <property type="match status" value="1"/>
</dbReference>
<evidence type="ECO:0000313" key="8">
    <source>
        <dbReference type="EMBL" id="KOA19963.1"/>
    </source>
</evidence>
<comment type="caution">
    <text evidence="8">The sequence shown here is derived from an EMBL/GenBank/DDBJ whole genome shotgun (WGS) entry which is preliminary data.</text>
</comment>
<dbReference type="InterPro" id="IPR041095">
    <property type="entry name" value="EFG_II"/>
</dbReference>
<name>A0A0L6ZAZ3_9CLOT</name>
<dbReference type="InterPro" id="IPR053905">
    <property type="entry name" value="EF-G-like_DII"/>
</dbReference>
<keyword evidence="3" id="KW-0547">Nucleotide-binding</keyword>
<dbReference type="InterPro" id="IPR000795">
    <property type="entry name" value="T_Tr_GTP-bd_dom"/>
</dbReference>
<proteinExistence type="inferred from homology"/>
<gene>
    <name evidence="8" type="primary">fusA_2</name>
    <name evidence="8" type="ORF">CLHOM_20530</name>
</gene>
<dbReference type="GO" id="GO:0003746">
    <property type="term" value="F:translation elongation factor activity"/>
    <property type="evidence" value="ECO:0007669"/>
    <property type="project" value="UniProtKB-UniRule"/>
</dbReference>
<organism evidence="8 9">
    <name type="scientific">Clostridium homopropionicum DSM 5847</name>
    <dbReference type="NCBI Taxonomy" id="1121318"/>
    <lineage>
        <taxon>Bacteria</taxon>
        <taxon>Bacillati</taxon>
        <taxon>Bacillota</taxon>
        <taxon>Clostridia</taxon>
        <taxon>Eubacteriales</taxon>
        <taxon>Clostridiaceae</taxon>
        <taxon>Clostridium</taxon>
    </lineage>
</organism>
<feature type="region of interest" description="Disordered" evidence="6">
    <location>
        <begin position="484"/>
        <end position="506"/>
    </location>
</feature>
<dbReference type="GO" id="GO:0003924">
    <property type="term" value="F:GTPase activity"/>
    <property type="evidence" value="ECO:0007669"/>
    <property type="project" value="InterPro"/>
</dbReference>
<dbReference type="Pfam" id="PF22042">
    <property type="entry name" value="EF-G_D2"/>
    <property type="match status" value="1"/>
</dbReference>
<dbReference type="InterPro" id="IPR047872">
    <property type="entry name" value="EFG_IV"/>
</dbReference>
<dbReference type="GO" id="GO:0032790">
    <property type="term" value="P:ribosome disassembly"/>
    <property type="evidence" value="ECO:0007669"/>
    <property type="project" value="TreeGrafter"/>
</dbReference>
<evidence type="ECO:0000259" key="7">
    <source>
        <dbReference type="PROSITE" id="PS51722"/>
    </source>
</evidence>
<dbReference type="SUPFAM" id="SSF52540">
    <property type="entry name" value="P-loop containing nucleoside triphosphate hydrolases"/>
    <property type="match status" value="1"/>
</dbReference>
<dbReference type="InterPro" id="IPR020568">
    <property type="entry name" value="Ribosomal_Su5_D2-typ_SF"/>
</dbReference>
<dbReference type="EMBL" id="LHUR01000022">
    <property type="protein sequence ID" value="KOA19963.1"/>
    <property type="molecule type" value="Genomic_DNA"/>
</dbReference>
<dbReference type="InterPro" id="IPR005225">
    <property type="entry name" value="Small_GTP-bd"/>
</dbReference>
<dbReference type="InterPro" id="IPR009022">
    <property type="entry name" value="EFG_III"/>
</dbReference>
<sequence length="695" mass="77254">MKVCKTQDLRNIGLIGHSGSGKTTLAEAILYYTKAIDRFGKIEDGNTTSDYDPEEKKRRISISTSILNCEWDNVKINVVDTPGYFDFVGEMIEGLKAVDMSIITVSARSGIKVGTEKAWDYVNKYSLPRAFFISKLDTENSDFENVLMQLKDKFGISVVPIQYPIGKENDFKGVVNIISNKARIFNPKTHEMDITEVPEEFSEKVEEYKKMIIESVAETDEVLLEKYFSEGTLSDEEIYDGLIKGIESGDIAPVTCGSALKGIGINTLLEDIMESFPSPKDSAPIAAFRIDNNEKISVSIDENGPFSAFVFKTIADPFVGKLSIFKVITGKAKADSMVYNINNKKQERIGSLYFLKGKEQTQTQEVFAGDIGAVAKLQFTSTGDTLSEVQNNIAYEKIQFPNPSISMAVLTKAKGDEEKISLGLAKLLDEDPTLRITRDVENADTIISGIGETHLEIIANKLKNKFGVDVELQTPKVPYRETIRKQSDVQGKHKKQSGGHGQYGDVKIKFEPRDDGKEELLFVDKVVGGVVPRQYIPAVEKGLKECMKHGVLAGYPVIGLKATLYDGSFHPVDSSEMAFKVASSIAYKKGMQEATPVLLEPIMHVKIEVPDDYMGDVIGDINKKRGKVHGMEEAYKGYQRIIAEVPLAEMFKYATDLKSITGARGSFEMKFYKYEELPITEAEKVISNSKVKEKE</sequence>
<dbReference type="InterPro" id="IPR027417">
    <property type="entry name" value="P-loop_NTPase"/>
</dbReference>
<comment type="similarity">
    <text evidence="1">Belongs to the TRAFAC class translation factor GTPase superfamily. Classic translation factor GTPase family. EF-G/EF-2 subfamily.</text>
</comment>
<dbReference type="SMART" id="SM00889">
    <property type="entry name" value="EFG_IV"/>
    <property type="match status" value="1"/>
</dbReference>
<reference evidence="9" key="1">
    <citation type="submission" date="2015-08" db="EMBL/GenBank/DDBJ databases">
        <title>Genome sequence of the strict anaerobe Clostridium homopropionicum LuHBu1 (DSM 5847T).</title>
        <authorList>
            <person name="Poehlein A."/>
            <person name="Beck M."/>
            <person name="Schiel-Bengelsdorf B."/>
            <person name="Bengelsdorf F.R."/>
            <person name="Daniel R."/>
            <person name="Duerre P."/>
        </authorList>
    </citation>
    <scope>NUCLEOTIDE SEQUENCE [LARGE SCALE GENOMIC DNA]</scope>
    <source>
        <strain evidence="9">DSM 5847</strain>
    </source>
</reference>
<dbReference type="GO" id="GO:0005525">
    <property type="term" value="F:GTP binding"/>
    <property type="evidence" value="ECO:0007669"/>
    <property type="project" value="UniProtKB-UniRule"/>
</dbReference>
<evidence type="ECO:0000256" key="2">
    <source>
        <dbReference type="ARBA" id="ARBA00017872"/>
    </source>
</evidence>
<dbReference type="SUPFAM" id="SSF54980">
    <property type="entry name" value="EF-G C-terminal domain-like"/>
    <property type="match status" value="2"/>
</dbReference>
<dbReference type="Pfam" id="PF03764">
    <property type="entry name" value="EFG_IV"/>
    <property type="match status" value="1"/>
</dbReference>
<evidence type="ECO:0000256" key="1">
    <source>
        <dbReference type="ARBA" id="ARBA00005870"/>
    </source>
</evidence>
<dbReference type="FunFam" id="3.30.230.10:FF:000003">
    <property type="entry name" value="Elongation factor G"/>
    <property type="match status" value="1"/>
</dbReference>
<dbReference type="InterPro" id="IPR000640">
    <property type="entry name" value="EFG_V-like"/>
</dbReference>
<dbReference type="FunFam" id="3.30.70.240:FF:000001">
    <property type="entry name" value="Elongation factor G"/>
    <property type="match status" value="1"/>
</dbReference>
<dbReference type="AlphaFoldDB" id="A0A0L6ZAZ3"/>
<dbReference type="Pfam" id="PF00009">
    <property type="entry name" value="GTP_EFTU"/>
    <property type="match status" value="1"/>
</dbReference>
<dbReference type="Gene3D" id="2.40.30.10">
    <property type="entry name" value="Translation factors"/>
    <property type="match status" value="1"/>
</dbReference>
<accession>A0A0L6ZAZ3</accession>
<evidence type="ECO:0000256" key="4">
    <source>
        <dbReference type="ARBA" id="ARBA00023134"/>
    </source>
</evidence>
<dbReference type="Gene3D" id="3.40.50.300">
    <property type="entry name" value="P-loop containing nucleotide triphosphate hydrolases"/>
    <property type="match status" value="1"/>
</dbReference>
<dbReference type="InterPro" id="IPR035647">
    <property type="entry name" value="EFG_III/V"/>
</dbReference>
<dbReference type="InterPro" id="IPR005517">
    <property type="entry name" value="Transl_elong_EFG/EF2_IV"/>
</dbReference>
<protein>
    <recommendedName>
        <fullName evidence="2 5">Elongation factor G</fullName>
    </recommendedName>
</protein>
<dbReference type="InterPro" id="IPR014721">
    <property type="entry name" value="Ribsml_uS5_D2-typ_fold_subgr"/>
</dbReference>
<dbReference type="CDD" id="cd04088">
    <property type="entry name" value="EFG_mtEFG_II"/>
    <property type="match status" value="1"/>
</dbReference>
<dbReference type="PROSITE" id="PS51722">
    <property type="entry name" value="G_TR_2"/>
    <property type="match status" value="1"/>
</dbReference>
<dbReference type="Pfam" id="PF14492">
    <property type="entry name" value="EFG_III"/>
    <property type="match status" value="1"/>
</dbReference>
<dbReference type="PANTHER" id="PTHR43261">
    <property type="entry name" value="TRANSLATION ELONGATION FACTOR G-RELATED"/>
    <property type="match status" value="1"/>
</dbReference>
<dbReference type="Pfam" id="PF00679">
    <property type="entry name" value="EFG_C"/>
    <property type="match status" value="1"/>
</dbReference>
<dbReference type="RefSeq" id="WP_052221582.1">
    <property type="nucleotide sequence ID" value="NZ_LHUR01000022.1"/>
</dbReference>